<dbReference type="GO" id="GO:0030295">
    <property type="term" value="F:protein kinase activator activity"/>
    <property type="evidence" value="ECO:0007669"/>
    <property type="project" value="TreeGrafter"/>
</dbReference>
<dbReference type="EMBL" id="LPUY01000008">
    <property type="protein sequence ID" value="KUP95005.1"/>
    <property type="molecule type" value="Genomic_DNA"/>
</dbReference>
<protein>
    <recommendedName>
        <fullName evidence="2">histidine kinase</fullName>
        <ecNumber evidence="2">2.7.13.3</ecNumber>
    </recommendedName>
</protein>
<evidence type="ECO:0000256" key="3">
    <source>
        <dbReference type="ARBA" id="ARBA00022553"/>
    </source>
</evidence>
<dbReference type="SMART" id="SM00388">
    <property type="entry name" value="HisKA"/>
    <property type="match status" value="1"/>
</dbReference>
<dbReference type="InterPro" id="IPR035965">
    <property type="entry name" value="PAS-like_dom_sf"/>
</dbReference>
<feature type="transmembrane region" description="Helical" evidence="7">
    <location>
        <begin position="43"/>
        <end position="62"/>
    </location>
</feature>
<dbReference type="SMART" id="SM00387">
    <property type="entry name" value="HATPase_c"/>
    <property type="match status" value="1"/>
</dbReference>
<comment type="catalytic activity">
    <reaction evidence="1">
        <text>ATP + protein L-histidine = ADP + protein N-phospho-L-histidine.</text>
        <dbReference type="EC" id="2.7.13.3"/>
    </reaction>
</comment>
<dbReference type="GO" id="GO:0000155">
    <property type="term" value="F:phosphorelay sensor kinase activity"/>
    <property type="evidence" value="ECO:0007669"/>
    <property type="project" value="InterPro"/>
</dbReference>
<feature type="transmembrane region" description="Helical" evidence="7">
    <location>
        <begin position="195"/>
        <end position="222"/>
    </location>
</feature>
<dbReference type="OrthoDB" id="9795133at2"/>
<dbReference type="Gene3D" id="3.30.565.10">
    <property type="entry name" value="Histidine kinase-like ATPase, C-terminal domain"/>
    <property type="match status" value="1"/>
</dbReference>
<dbReference type="InterPro" id="IPR036890">
    <property type="entry name" value="HATPase_C_sf"/>
</dbReference>
<dbReference type="InterPro" id="IPR013656">
    <property type="entry name" value="PAS_4"/>
</dbReference>
<dbReference type="EC" id="2.7.13.3" evidence="2"/>
<dbReference type="GO" id="GO:0016020">
    <property type="term" value="C:membrane"/>
    <property type="evidence" value="ECO:0007669"/>
    <property type="project" value="UniProtKB-SubCell"/>
</dbReference>
<keyword evidence="7" id="KW-0812">Transmembrane</keyword>
<feature type="transmembrane region" description="Helical" evidence="7">
    <location>
        <begin position="69"/>
        <end position="89"/>
    </location>
</feature>
<evidence type="ECO:0000256" key="1">
    <source>
        <dbReference type="ARBA" id="ARBA00000085"/>
    </source>
</evidence>
<dbReference type="Proteomes" id="UP000068382">
    <property type="component" value="Unassembled WGS sequence"/>
</dbReference>
<accession>A0A132C2W5</accession>
<organism evidence="9 10">
    <name type="scientific">Tritonibacter horizontis</name>
    <dbReference type="NCBI Taxonomy" id="1768241"/>
    <lineage>
        <taxon>Bacteria</taxon>
        <taxon>Pseudomonadati</taxon>
        <taxon>Pseudomonadota</taxon>
        <taxon>Alphaproteobacteria</taxon>
        <taxon>Rhodobacterales</taxon>
        <taxon>Paracoccaceae</taxon>
        <taxon>Tritonibacter</taxon>
    </lineage>
</organism>
<evidence type="ECO:0000256" key="6">
    <source>
        <dbReference type="ARBA" id="ARBA00023136"/>
    </source>
</evidence>
<dbReference type="InterPro" id="IPR003594">
    <property type="entry name" value="HATPase_dom"/>
</dbReference>
<dbReference type="SUPFAM" id="SSF47384">
    <property type="entry name" value="Homodimeric domain of signal transducing histidine kinase"/>
    <property type="match status" value="1"/>
</dbReference>
<evidence type="ECO:0000313" key="9">
    <source>
        <dbReference type="EMBL" id="KUP95005.1"/>
    </source>
</evidence>
<dbReference type="CDD" id="cd00075">
    <property type="entry name" value="HATPase"/>
    <property type="match status" value="1"/>
</dbReference>
<comment type="caution">
    <text evidence="9">The sequence shown here is derived from an EMBL/GenBank/DDBJ whole genome shotgun (WGS) entry which is preliminary data.</text>
</comment>
<gene>
    <name evidence="9" type="primary">cph1_1</name>
    <name evidence="9" type="ORF">TRIHO_03430</name>
</gene>
<dbReference type="Pfam" id="PF00512">
    <property type="entry name" value="HisKA"/>
    <property type="match status" value="1"/>
</dbReference>
<name>A0A132C2W5_9RHOB</name>
<dbReference type="PATRIC" id="fig|1768241.3.peg.343"/>
<feature type="domain" description="Histidine kinase" evidence="8">
    <location>
        <begin position="395"/>
        <end position="605"/>
    </location>
</feature>
<dbReference type="GO" id="GO:0007234">
    <property type="term" value="P:osmosensory signaling via phosphorelay pathway"/>
    <property type="evidence" value="ECO:0007669"/>
    <property type="project" value="TreeGrafter"/>
</dbReference>
<dbReference type="Gene3D" id="1.10.287.130">
    <property type="match status" value="1"/>
</dbReference>
<dbReference type="GO" id="GO:0000156">
    <property type="term" value="F:phosphorelay response regulator activity"/>
    <property type="evidence" value="ECO:0007669"/>
    <property type="project" value="TreeGrafter"/>
</dbReference>
<evidence type="ECO:0000256" key="5">
    <source>
        <dbReference type="ARBA" id="ARBA00022777"/>
    </source>
</evidence>
<dbReference type="PANTHER" id="PTHR42878:SF15">
    <property type="entry name" value="BACTERIOPHYTOCHROME"/>
    <property type="match status" value="1"/>
</dbReference>
<dbReference type="SUPFAM" id="SSF55785">
    <property type="entry name" value="PYP-like sensor domain (PAS domain)"/>
    <property type="match status" value="1"/>
</dbReference>
<keyword evidence="5" id="KW-0418">Kinase</keyword>
<dbReference type="InterPro" id="IPR036097">
    <property type="entry name" value="HisK_dim/P_sf"/>
</dbReference>
<sequence>MRPEVIKTIVLCGALPVMASLSLDMTWPDWRWMNYPTHAALEALGTVSAFAIAAFILILLRYGELQRPYVWIAAGLAGMGVLDGIHSLLHVGQPFVWTQNLASLFGGLMFAAVWLPERYTPDRQATALVLGSAVCAAVIGLIMPEPATPLPANLSEGFFAALPAVLSVVGGIGFLSASAYFLLTPTDSGDAARAVFSTYAFLFGVASILFEISTLWGATWWLWHGLRALAYLVAFRYFFGIFNAQMQSLKSTEDRLQDALANIFENTSEGILIIDHAGFVGNANAAAQTMFQHDLESFSSQTLADVLPDIAGLDPTQWAEAPTIDGLRHDGTAFQAEASLNPLHAGGPYSHFIIVRDISERKRAEQQVFNLVDKLQASKIELERSNAELDTFAYVASHDLRSPLRTIQNAVQWLEEDLTEHFTQDTRDTMDIILRRTRRMEQLLEDLLLHSRIGRNPSSSALIAGPDLIRLVQDLVPQKDGFRIFADSTFDEILVEKTPLLQILLGLVGNAIKHHDGTSGSVFLSVSETEDAHVFTVTDDGPGIPSRYHDRIFEMFTTLQPRDKVEGSGMGLAIVQKYVDVVGGAISVYSEGRGCRFTLTWPNAQTSRQELDRSA</sequence>
<proteinExistence type="predicted"/>
<keyword evidence="3" id="KW-0597">Phosphoprotein</keyword>
<dbReference type="Gene3D" id="3.30.450.20">
    <property type="entry name" value="PAS domain"/>
    <property type="match status" value="1"/>
</dbReference>
<keyword evidence="4 9" id="KW-0808">Transferase</keyword>
<dbReference type="SMART" id="SM00091">
    <property type="entry name" value="PAS"/>
    <property type="match status" value="1"/>
</dbReference>
<dbReference type="PANTHER" id="PTHR42878">
    <property type="entry name" value="TWO-COMPONENT HISTIDINE KINASE"/>
    <property type="match status" value="1"/>
</dbReference>
<evidence type="ECO:0000256" key="2">
    <source>
        <dbReference type="ARBA" id="ARBA00012438"/>
    </source>
</evidence>
<dbReference type="PROSITE" id="PS50109">
    <property type="entry name" value="HIS_KIN"/>
    <property type="match status" value="1"/>
</dbReference>
<keyword evidence="10" id="KW-1185">Reference proteome</keyword>
<dbReference type="InterPro" id="IPR005467">
    <property type="entry name" value="His_kinase_dom"/>
</dbReference>
<reference evidence="9 10" key="1">
    <citation type="submission" date="2015-12" db="EMBL/GenBank/DDBJ databases">
        <title>Genome sequence of the marine Rhodobacteraceae strain O3.65, Candidatus Tritonibacter horizontis.</title>
        <authorList>
            <person name="Poehlein A."/>
            <person name="Giebel H.A."/>
            <person name="Voget S."/>
            <person name="Brinkhoff T."/>
        </authorList>
    </citation>
    <scope>NUCLEOTIDE SEQUENCE [LARGE SCALE GENOMIC DNA]</scope>
    <source>
        <strain evidence="9 10">O3.65</strain>
    </source>
</reference>
<feature type="transmembrane region" description="Helical" evidence="7">
    <location>
        <begin position="127"/>
        <end position="144"/>
    </location>
</feature>
<feature type="transmembrane region" description="Helical" evidence="7">
    <location>
        <begin position="164"/>
        <end position="183"/>
    </location>
</feature>
<dbReference type="SUPFAM" id="SSF55874">
    <property type="entry name" value="ATPase domain of HSP90 chaperone/DNA topoisomerase II/histidine kinase"/>
    <property type="match status" value="1"/>
</dbReference>
<dbReference type="InterPro" id="IPR003661">
    <property type="entry name" value="HisK_dim/P_dom"/>
</dbReference>
<dbReference type="CDD" id="cd00082">
    <property type="entry name" value="HisKA"/>
    <property type="match status" value="1"/>
</dbReference>
<dbReference type="Pfam" id="PF08448">
    <property type="entry name" value="PAS_4"/>
    <property type="match status" value="1"/>
</dbReference>
<dbReference type="RefSeq" id="WP_068239777.1">
    <property type="nucleotide sequence ID" value="NZ_LPUY01000008.1"/>
</dbReference>
<dbReference type="PRINTS" id="PR00344">
    <property type="entry name" value="BCTRLSENSOR"/>
</dbReference>
<dbReference type="NCBIfam" id="TIGR00229">
    <property type="entry name" value="sensory_box"/>
    <property type="match status" value="1"/>
</dbReference>
<keyword evidence="6 7" id="KW-0472">Membrane</keyword>
<keyword evidence="7" id="KW-1133">Transmembrane helix</keyword>
<evidence type="ECO:0000313" key="10">
    <source>
        <dbReference type="Proteomes" id="UP000068382"/>
    </source>
</evidence>
<dbReference type="InterPro" id="IPR000014">
    <property type="entry name" value="PAS"/>
</dbReference>
<feature type="transmembrane region" description="Helical" evidence="7">
    <location>
        <begin position="95"/>
        <end position="115"/>
    </location>
</feature>
<dbReference type="InterPro" id="IPR004358">
    <property type="entry name" value="Sig_transdc_His_kin-like_C"/>
</dbReference>
<evidence type="ECO:0000256" key="7">
    <source>
        <dbReference type="SAM" id="Phobius"/>
    </source>
</evidence>
<evidence type="ECO:0000259" key="8">
    <source>
        <dbReference type="PROSITE" id="PS50109"/>
    </source>
</evidence>
<dbReference type="InterPro" id="IPR050351">
    <property type="entry name" value="BphY/WalK/GraS-like"/>
</dbReference>
<evidence type="ECO:0000256" key="4">
    <source>
        <dbReference type="ARBA" id="ARBA00022679"/>
    </source>
</evidence>
<dbReference type="Pfam" id="PF02518">
    <property type="entry name" value="HATPase_c"/>
    <property type="match status" value="1"/>
</dbReference>
<dbReference type="AlphaFoldDB" id="A0A132C2W5"/>